<organism evidence="2 3">
    <name type="scientific">Streptosporangium minutum</name>
    <dbReference type="NCBI Taxonomy" id="569862"/>
    <lineage>
        <taxon>Bacteria</taxon>
        <taxon>Bacillati</taxon>
        <taxon>Actinomycetota</taxon>
        <taxon>Actinomycetes</taxon>
        <taxon>Streptosporangiales</taxon>
        <taxon>Streptosporangiaceae</taxon>
        <taxon>Streptosporangium</taxon>
    </lineage>
</organism>
<protein>
    <submittedName>
        <fullName evidence="2">Uncharacterized protein</fullName>
    </submittedName>
</protein>
<dbReference type="RefSeq" id="WP_086573124.1">
    <property type="nucleotide sequence ID" value="NZ_NGFP01000066.1"/>
</dbReference>
<evidence type="ECO:0000313" key="3">
    <source>
        <dbReference type="Proteomes" id="UP000194761"/>
    </source>
</evidence>
<proteinExistence type="predicted"/>
<gene>
    <name evidence="2" type="ORF">CA984_16440</name>
</gene>
<dbReference type="AlphaFoldDB" id="A0A243RMI6"/>
<evidence type="ECO:0000256" key="1">
    <source>
        <dbReference type="SAM" id="MobiDB-lite"/>
    </source>
</evidence>
<evidence type="ECO:0000313" key="2">
    <source>
        <dbReference type="EMBL" id="OUC96067.1"/>
    </source>
</evidence>
<keyword evidence="3" id="KW-1185">Reference proteome</keyword>
<name>A0A243RMI6_9ACTN</name>
<dbReference type="EMBL" id="NGFP01000066">
    <property type="protein sequence ID" value="OUC96067.1"/>
    <property type="molecule type" value="Genomic_DNA"/>
</dbReference>
<accession>A0A243RMI6</accession>
<feature type="region of interest" description="Disordered" evidence="1">
    <location>
        <begin position="95"/>
        <end position="125"/>
    </location>
</feature>
<dbReference type="Proteomes" id="UP000194761">
    <property type="component" value="Unassembled WGS sequence"/>
</dbReference>
<comment type="caution">
    <text evidence="2">The sequence shown here is derived from an EMBL/GenBank/DDBJ whole genome shotgun (WGS) entry which is preliminary data.</text>
</comment>
<sequence length="125" mass="13747">MKSIREPLPPPAGLAERGLEAWNRLTVEYDFRTDEVHVVREFCRTLDTLERLATELESAPTMVMSPSQGLVPNRLFAEVRQQRLALRGLASSLALPDAAGGRGGDGMTVSENARKASRARWSRGA</sequence>
<feature type="compositionally biased region" description="Basic residues" evidence="1">
    <location>
        <begin position="115"/>
        <end position="125"/>
    </location>
</feature>
<reference evidence="2 3" key="1">
    <citation type="submission" date="2017-05" db="EMBL/GenBank/DDBJ databases">
        <title>Biotechnological potential of actinobacteria isolated from South African environments.</title>
        <authorList>
            <person name="Le Roes-Hill M."/>
            <person name="Prins A."/>
            <person name="Durrell K.A."/>
        </authorList>
    </citation>
    <scope>NUCLEOTIDE SEQUENCE [LARGE SCALE GENOMIC DNA]</scope>
    <source>
        <strain evidence="2">M26</strain>
    </source>
</reference>